<sequence length="44" mass="4650">MNATGFFTKLSCFAFDSPHKTADDGIQQKGGSFSILLPGSLQAD</sequence>
<evidence type="ECO:0000313" key="1">
    <source>
        <dbReference type="EMBL" id="EHL95164.1"/>
    </source>
</evidence>
<gene>
    <name evidence="1" type="ORF">HMPREF9103_03136</name>
</gene>
<evidence type="ECO:0000313" key="2">
    <source>
        <dbReference type="Proteomes" id="UP000004625"/>
    </source>
</evidence>
<dbReference type="EMBL" id="AGEY01000211">
    <property type="protein sequence ID" value="EHL95164.1"/>
    <property type="molecule type" value="Genomic_DNA"/>
</dbReference>
<accession>G9ZTQ1</accession>
<reference evidence="1 2" key="1">
    <citation type="submission" date="2011-09" db="EMBL/GenBank/DDBJ databases">
        <authorList>
            <person name="Weinstock G."/>
            <person name="Sodergren E."/>
            <person name="Clifton S."/>
            <person name="Fulton L."/>
            <person name="Fulton B."/>
            <person name="Courtney L."/>
            <person name="Fronick C."/>
            <person name="Harrison M."/>
            <person name="Strong C."/>
            <person name="Farmer C."/>
            <person name="Delahaunty K."/>
            <person name="Markovic C."/>
            <person name="Hall O."/>
            <person name="Minx P."/>
            <person name="Tomlinson C."/>
            <person name="Mitreva M."/>
            <person name="Hou S."/>
            <person name="Chen J."/>
            <person name="Wollam A."/>
            <person name="Pepin K.H."/>
            <person name="Johnson M."/>
            <person name="Bhonagiri V."/>
            <person name="Zhang X."/>
            <person name="Suruliraj S."/>
            <person name="Warren W."/>
            <person name="Chinwalla A."/>
            <person name="Mardis E.R."/>
            <person name="Wilson R.K."/>
        </authorList>
    </citation>
    <scope>NUCLEOTIDE SEQUENCE [LARGE SCALE GENOMIC DNA]</scope>
    <source>
        <strain evidence="1 2">F0439</strain>
    </source>
</reference>
<organism evidence="1 2">
    <name type="scientific">Lentilactobacillus parafarraginis F0439</name>
    <dbReference type="NCBI Taxonomy" id="797515"/>
    <lineage>
        <taxon>Bacteria</taxon>
        <taxon>Bacillati</taxon>
        <taxon>Bacillota</taxon>
        <taxon>Bacilli</taxon>
        <taxon>Lactobacillales</taxon>
        <taxon>Lactobacillaceae</taxon>
        <taxon>Lentilactobacillus</taxon>
    </lineage>
</organism>
<comment type="caution">
    <text evidence="1">The sequence shown here is derived from an EMBL/GenBank/DDBJ whole genome shotgun (WGS) entry which is preliminary data.</text>
</comment>
<dbReference type="HOGENOM" id="CLU_3217909_0_0_9"/>
<protein>
    <submittedName>
        <fullName evidence="1">Uncharacterized protein</fullName>
    </submittedName>
</protein>
<dbReference type="Proteomes" id="UP000004625">
    <property type="component" value="Unassembled WGS sequence"/>
</dbReference>
<proteinExistence type="predicted"/>
<keyword evidence="2" id="KW-1185">Reference proteome</keyword>
<name>G9ZTQ1_9LACO</name>
<dbReference type="PATRIC" id="fig|797515.3.peg.2850"/>
<dbReference type="AlphaFoldDB" id="G9ZTQ1"/>